<dbReference type="PROSITE" id="PS51257">
    <property type="entry name" value="PROKAR_LIPOPROTEIN"/>
    <property type="match status" value="1"/>
</dbReference>
<feature type="compositionally biased region" description="Basic and acidic residues" evidence="1">
    <location>
        <begin position="531"/>
        <end position="540"/>
    </location>
</feature>
<feature type="domain" description="Probable zinc-ribbon" evidence="3">
    <location>
        <begin position="389"/>
        <end position="430"/>
    </location>
</feature>
<dbReference type="Proteomes" id="UP000012960">
    <property type="component" value="Unplaced"/>
</dbReference>
<feature type="region of interest" description="Disordered" evidence="1">
    <location>
        <begin position="228"/>
        <end position="264"/>
    </location>
</feature>
<dbReference type="OMA" id="GEMTNDR"/>
<organism evidence="6 7">
    <name type="scientific">Musa acuminata subsp. malaccensis</name>
    <name type="common">Wild banana</name>
    <name type="synonym">Musa malaccensis</name>
    <dbReference type="NCBI Taxonomy" id="214687"/>
    <lineage>
        <taxon>Eukaryota</taxon>
        <taxon>Viridiplantae</taxon>
        <taxon>Streptophyta</taxon>
        <taxon>Embryophyta</taxon>
        <taxon>Tracheophyta</taxon>
        <taxon>Spermatophyta</taxon>
        <taxon>Magnoliopsida</taxon>
        <taxon>Liliopsida</taxon>
        <taxon>Zingiberales</taxon>
        <taxon>Musaceae</taxon>
        <taxon>Musa</taxon>
    </lineage>
</organism>
<protein>
    <submittedName>
        <fullName evidence="5">(wild Malaysian banana) hypothetical protein</fullName>
    </submittedName>
</protein>
<feature type="region of interest" description="Disordered" evidence="1">
    <location>
        <begin position="65"/>
        <end position="173"/>
    </location>
</feature>
<evidence type="ECO:0000259" key="3">
    <source>
        <dbReference type="Pfam" id="PF11331"/>
    </source>
</evidence>
<evidence type="ECO:0000313" key="6">
    <source>
        <dbReference type="EnsemblPlants" id="Ma07_p23490.1"/>
    </source>
</evidence>
<keyword evidence="7" id="KW-1185">Reference proteome</keyword>
<feature type="compositionally biased region" description="Basic and acidic residues" evidence="1">
    <location>
        <begin position="107"/>
        <end position="119"/>
    </location>
</feature>
<feature type="compositionally biased region" description="Basic and acidic residues" evidence="1">
    <location>
        <begin position="364"/>
        <end position="378"/>
    </location>
</feature>
<dbReference type="KEGG" id="mus:103992512"/>
<feature type="signal peptide" evidence="2">
    <location>
        <begin position="1"/>
        <end position="22"/>
    </location>
</feature>
<feature type="compositionally biased region" description="Polar residues" evidence="1">
    <location>
        <begin position="90"/>
        <end position="104"/>
    </location>
</feature>
<evidence type="ECO:0000259" key="4">
    <source>
        <dbReference type="Pfam" id="PF22910"/>
    </source>
</evidence>
<feature type="chain" id="PRO_5033923479" evidence="2">
    <location>
        <begin position="23"/>
        <end position="540"/>
    </location>
</feature>
<dbReference type="Gramene" id="Ma07_t23490.1">
    <property type="protein sequence ID" value="Ma07_p23490.1"/>
    <property type="gene ID" value="Ma07_g23490"/>
</dbReference>
<evidence type="ECO:0000313" key="7">
    <source>
        <dbReference type="Proteomes" id="UP000012960"/>
    </source>
</evidence>
<keyword evidence="2" id="KW-0732">Signal</keyword>
<accession>A0A804JYY6</accession>
<name>A0A804JYY6_MUSAM</name>
<feature type="region of interest" description="Disordered" evidence="1">
    <location>
        <begin position="485"/>
        <end position="540"/>
    </location>
</feature>
<dbReference type="AlphaFoldDB" id="A0A804JYY6"/>
<dbReference type="InterPro" id="IPR055126">
    <property type="entry name" value="EDR4-like_N"/>
</dbReference>
<reference evidence="5" key="1">
    <citation type="submission" date="2021-03" db="EMBL/GenBank/DDBJ databases">
        <authorList>
            <consortium name="Genoscope - CEA"/>
            <person name="William W."/>
        </authorList>
    </citation>
    <scope>NUCLEOTIDE SEQUENCE</scope>
    <source>
        <strain evidence="5">Doubled-haploid Pahang</strain>
    </source>
</reference>
<feature type="domain" description="Enhanced disease resistance 4-like N-terminal" evidence="4">
    <location>
        <begin position="28"/>
        <end position="60"/>
    </location>
</feature>
<dbReference type="Pfam" id="PF22910">
    <property type="entry name" value="EDR4-like_1st"/>
    <property type="match status" value="1"/>
</dbReference>
<feature type="compositionally biased region" description="Basic and acidic residues" evidence="1">
    <location>
        <begin position="78"/>
        <end position="88"/>
    </location>
</feature>
<evidence type="ECO:0000313" key="5">
    <source>
        <dbReference type="EMBL" id="CAG1857538.1"/>
    </source>
</evidence>
<dbReference type="PANTHER" id="PTHR31105">
    <property type="entry name" value="EXTRA-LARGE G-PROTEIN-LIKE"/>
    <property type="match status" value="1"/>
</dbReference>
<evidence type="ECO:0000256" key="2">
    <source>
        <dbReference type="SAM" id="SignalP"/>
    </source>
</evidence>
<dbReference type="PANTHER" id="PTHR31105:SF38">
    <property type="entry name" value="PROTEIN ENHANCED DISEASE RESISTANCE 4"/>
    <property type="match status" value="1"/>
</dbReference>
<sequence>MREDGGLGGIIFVLLLSVSCWSHRTTMARLVRCPKCHKLLVEYPNVPVYQCGGCGIALRAKNQDDTAENAAPGSPQVDHPESQSDHGFSDSGSASSVVRATTPATMHDLEDDRRGKGIEGGDSDAGGASSSRVEDENEQVENTPKPDLASEVERSSRSVGHSSASEEEDMAGTARDEGIYDALKSPATMSSPAYDGSVSSSDDGRSARHLAMSRRTFKAASAEANLESRYLAPNPSNERNSSRTMRSFDAIGDGSSSRCGSDEVGGMSSFDSDEFQSTHNWMAPERTHLHDKVELLRKIDEVRDHLAKFCVADAAQARNATFPRSHFSEQQAYCSCSRCLQGRRPHAASVHDLHSRSSRSGSLHKHDGHEAERSGPKDKPKRHCRPVSGASPFVICDKCTKLLQLPADFLVSRRRAHKLQCGDCHEVLSLPFPAMARAHPEVERHNEAELGRDANSIAAPRLHRLMGYQSASDLLCEQHEDTSTVRHSFRASEAGRAGSEFTGRGSSSPYHEEGESSRRTRRAAGLPRPGMRREDTGNQI</sequence>
<feature type="region of interest" description="Disordered" evidence="1">
    <location>
        <begin position="185"/>
        <end position="209"/>
    </location>
</feature>
<dbReference type="InParanoid" id="A0A804JYY6"/>
<dbReference type="FunCoup" id="A0A804JYY6">
    <property type="interactions" value="65"/>
</dbReference>
<evidence type="ECO:0000256" key="1">
    <source>
        <dbReference type="SAM" id="MobiDB-lite"/>
    </source>
</evidence>
<dbReference type="InterPro" id="IPR021480">
    <property type="entry name" value="Zinc_ribbon_12"/>
</dbReference>
<dbReference type="OrthoDB" id="1930285at2759"/>
<dbReference type="GO" id="GO:1900150">
    <property type="term" value="P:regulation of defense response to fungus"/>
    <property type="evidence" value="ECO:0007669"/>
    <property type="project" value="InterPro"/>
</dbReference>
<feature type="compositionally biased region" description="Polar residues" evidence="1">
    <location>
        <begin position="234"/>
        <end position="245"/>
    </location>
</feature>
<dbReference type="Pfam" id="PF11331">
    <property type="entry name" value="Zn_ribbon_12"/>
    <property type="match status" value="1"/>
</dbReference>
<gene>
    <name evidence="5" type="ORF">GSMUA_31000.1</name>
</gene>
<dbReference type="InterPro" id="IPR040244">
    <property type="entry name" value="EDR4-like"/>
</dbReference>
<dbReference type="EMBL" id="HG996473">
    <property type="protein sequence ID" value="CAG1857538.1"/>
    <property type="molecule type" value="Genomic_DNA"/>
</dbReference>
<proteinExistence type="predicted"/>
<reference evidence="6" key="2">
    <citation type="submission" date="2021-05" db="UniProtKB">
        <authorList>
            <consortium name="EnsemblPlants"/>
        </authorList>
    </citation>
    <scope>IDENTIFICATION</scope>
    <source>
        <strain evidence="6">subsp. malaccensis</strain>
    </source>
</reference>
<feature type="region of interest" description="Disordered" evidence="1">
    <location>
        <begin position="347"/>
        <end position="385"/>
    </location>
</feature>
<dbReference type="EnsemblPlants" id="Ma07_t23490.1">
    <property type="protein sequence ID" value="Ma07_p23490.1"/>
    <property type="gene ID" value="Ma07_g23490"/>
</dbReference>